<name>A0A2G9C4K1_9BURK</name>
<reference evidence="1 2" key="1">
    <citation type="submission" date="2017-11" db="EMBL/GenBank/DDBJ databases">
        <title>Draft genome sequence of Mitsuaria sp. HWN-4.</title>
        <authorList>
            <person name="Gundlapally S.R."/>
        </authorList>
    </citation>
    <scope>NUCLEOTIDE SEQUENCE [LARGE SCALE GENOMIC DNA]</scope>
    <source>
        <strain evidence="1 2">HWN-4</strain>
    </source>
</reference>
<keyword evidence="2" id="KW-1185">Reference proteome</keyword>
<evidence type="ECO:0000313" key="1">
    <source>
        <dbReference type="EMBL" id="PIM51318.1"/>
    </source>
</evidence>
<dbReference type="InterPro" id="IPR034660">
    <property type="entry name" value="DinB/YfiT-like"/>
</dbReference>
<dbReference type="SUPFAM" id="SSF109854">
    <property type="entry name" value="DinB/YfiT-like putative metalloenzymes"/>
    <property type="match status" value="1"/>
</dbReference>
<dbReference type="PANTHER" id="PTHR36922:SF1">
    <property type="entry name" value="DUF1993 DOMAIN-CONTAINING PROTEIN"/>
    <property type="match status" value="1"/>
</dbReference>
<gene>
    <name evidence="1" type="ORF">CS062_20475</name>
</gene>
<organism evidence="1 2">
    <name type="scientific">Roseateles chitinivorans</name>
    <dbReference type="NCBI Taxonomy" id="2917965"/>
    <lineage>
        <taxon>Bacteria</taxon>
        <taxon>Pseudomonadati</taxon>
        <taxon>Pseudomonadota</taxon>
        <taxon>Betaproteobacteria</taxon>
        <taxon>Burkholderiales</taxon>
        <taxon>Sphaerotilaceae</taxon>
        <taxon>Roseateles</taxon>
    </lineage>
</organism>
<dbReference type="Proteomes" id="UP000231501">
    <property type="component" value="Unassembled WGS sequence"/>
</dbReference>
<accession>A0A2G9C4K1</accession>
<evidence type="ECO:0000313" key="2">
    <source>
        <dbReference type="Proteomes" id="UP000231501"/>
    </source>
</evidence>
<dbReference type="Pfam" id="PF09351">
    <property type="entry name" value="DUF1993"/>
    <property type="match status" value="1"/>
</dbReference>
<dbReference type="PANTHER" id="PTHR36922">
    <property type="entry name" value="BLL2446 PROTEIN"/>
    <property type="match status" value="1"/>
</dbReference>
<dbReference type="AlphaFoldDB" id="A0A2G9C4K1"/>
<comment type="caution">
    <text evidence="1">The sequence shown here is derived from an EMBL/GenBank/DDBJ whole genome shotgun (WGS) entry which is preliminary data.</text>
</comment>
<sequence>MSMDMYAATVPVFDRMLANMQTWIRTARDHAIAKGFDESVYLTLRLAPDMLPLPRQVQIASDAAKSGAARLAGIEVPSWPDTEASLEELLQRIQKTRDFLKTVSAEQINGSETRAVSVPRRDKEPLQFQGQDFARFFNLPNFYFHATTLYALLRHAGVPLGKMDFLGQPK</sequence>
<protein>
    <recommendedName>
        <fullName evidence="3">DUF1993 domain-containing protein</fullName>
    </recommendedName>
</protein>
<dbReference type="Gene3D" id="1.20.120.450">
    <property type="entry name" value="dinb family like domain"/>
    <property type="match status" value="1"/>
</dbReference>
<dbReference type="RefSeq" id="WP_099863426.1">
    <property type="nucleotide sequence ID" value="NZ_PEOG01000070.1"/>
</dbReference>
<dbReference type="EMBL" id="PEOG01000070">
    <property type="protein sequence ID" value="PIM51318.1"/>
    <property type="molecule type" value="Genomic_DNA"/>
</dbReference>
<evidence type="ECO:0008006" key="3">
    <source>
        <dbReference type="Google" id="ProtNLM"/>
    </source>
</evidence>
<proteinExistence type="predicted"/>
<dbReference type="OrthoDB" id="338237at2"/>
<dbReference type="InterPro" id="IPR018531">
    <property type="entry name" value="DUF1993"/>
</dbReference>